<dbReference type="Proteomes" id="UP000327085">
    <property type="component" value="Chromosome 4"/>
</dbReference>
<evidence type="ECO:0000256" key="1">
    <source>
        <dbReference type="SAM" id="MobiDB-lite"/>
    </source>
</evidence>
<dbReference type="EMBL" id="CABIKO010000136">
    <property type="protein sequence ID" value="VVA28178.1"/>
    <property type="molecule type" value="Genomic_DNA"/>
</dbReference>
<feature type="non-terminal residue" evidence="2">
    <location>
        <position position="364"/>
    </location>
</feature>
<proteinExistence type="predicted"/>
<reference evidence="3" key="1">
    <citation type="journal article" date="2020" name="Plant J.">
        <title>Transposons played a major role in the diversification between the closely related almond and peach genomes: results from the almond genome sequence.</title>
        <authorList>
            <person name="Alioto T."/>
            <person name="Alexiou K.G."/>
            <person name="Bardil A."/>
            <person name="Barteri F."/>
            <person name="Castanera R."/>
            <person name="Cruz F."/>
            <person name="Dhingra A."/>
            <person name="Duval H."/>
            <person name="Fernandez I Marti A."/>
            <person name="Frias L."/>
            <person name="Galan B."/>
            <person name="Garcia J.L."/>
            <person name="Howad W."/>
            <person name="Gomez-Garrido J."/>
            <person name="Gut M."/>
            <person name="Julca I."/>
            <person name="Morata J."/>
            <person name="Puigdomenech P."/>
            <person name="Ribeca P."/>
            <person name="Rubio Cabetas M.J."/>
            <person name="Vlasova A."/>
            <person name="Wirthensohn M."/>
            <person name="Garcia-Mas J."/>
            <person name="Gabaldon T."/>
            <person name="Casacuberta J.M."/>
            <person name="Arus P."/>
        </authorList>
    </citation>
    <scope>NUCLEOTIDE SEQUENCE [LARGE SCALE GENOMIC DNA]</scope>
    <source>
        <strain evidence="3">cv. Texas</strain>
    </source>
</reference>
<name>A0A5E4FMZ9_PRUDU</name>
<feature type="non-terminal residue" evidence="2">
    <location>
        <position position="1"/>
    </location>
</feature>
<sequence>FQNLPASVTALKVLFDGWENWLVFADGEARAHMIQTIKDINAQIIEDPSLTKNVGGQSVQAGEVIVSSVIAAGDLELPSADEEDDVEAEQTPAEAVPSGRRKRKGAGIPEEAAAIPVSPSGTDDELREAFEEVEQEKELQELEEVSQKKVAGLEDDDEIPAEVIAESIALAQKQQKGPSAELTSSELALFEDAEAEHSTAVPEAEDRMEPSASDSVDQAELTVVVPEAEMGTTAAVPVVVVEVPKATGALAAVSSPPKPPIVAMPIHSFPGSSATASFADPELEEFEAMDLDAQLDKLEKLSSPPSKAKPRAVQEAMERLKIWQSTELEFDEDKGVLDQLMKDLDLLHRQNMAPKPILEMGLSL</sequence>
<dbReference type="Gramene" id="VVA28178">
    <property type="protein sequence ID" value="VVA28178"/>
    <property type="gene ID" value="Prudul26B008797"/>
</dbReference>
<dbReference type="InParanoid" id="A0A5E4FMZ9"/>
<feature type="compositionally biased region" description="Acidic residues" evidence="1">
    <location>
        <begin position="79"/>
        <end position="88"/>
    </location>
</feature>
<accession>A0A5E4FMZ9</accession>
<protein>
    <submittedName>
        <fullName evidence="2">PREDICTED: LOC109946669</fullName>
    </submittedName>
</protein>
<feature type="region of interest" description="Disordered" evidence="1">
    <location>
        <begin position="195"/>
        <end position="217"/>
    </location>
</feature>
<evidence type="ECO:0000313" key="3">
    <source>
        <dbReference type="Proteomes" id="UP000327085"/>
    </source>
</evidence>
<feature type="region of interest" description="Disordered" evidence="1">
    <location>
        <begin position="78"/>
        <end position="125"/>
    </location>
</feature>
<dbReference type="AlphaFoldDB" id="A0A5E4FMZ9"/>
<organism evidence="2 3">
    <name type="scientific">Prunus dulcis</name>
    <name type="common">Almond</name>
    <name type="synonym">Amygdalus dulcis</name>
    <dbReference type="NCBI Taxonomy" id="3755"/>
    <lineage>
        <taxon>Eukaryota</taxon>
        <taxon>Viridiplantae</taxon>
        <taxon>Streptophyta</taxon>
        <taxon>Embryophyta</taxon>
        <taxon>Tracheophyta</taxon>
        <taxon>Spermatophyta</taxon>
        <taxon>Magnoliopsida</taxon>
        <taxon>eudicotyledons</taxon>
        <taxon>Gunneridae</taxon>
        <taxon>Pentapetalae</taxon>
        <taxon>rosids</taxon>
        <taxon>fabids</taxon>
        <taxon>Rosales</taxon>
        <taxon>Rosaceae</taxon>
        <taxon>Amygdaloideae</taxon>
        <taxon>Amygdaleae</taxon>
        <taxon>Prunus</taxon>
    </lineage>
</organism>
<gene>
    <name evidence="2" type="ORF">ALMOND_2B008797</name>
</gene>
<evidence type="ECO:0000313" key="2">
    <source>
        <dbReference type="EMBL" id="VVA28178.1"/>
    </source>
</evidence>